<feature type="region of interest" description="Disordered" evidence="1">
    <location>
        <begin position="100"/>
        <end position="134"/>
    </location>
</feature>
<evidence type="ECO:0000256" key="2">
    <source>
        <dbReference type="SAM" id="Phobius"/>
    </source>
</evidence>
<proteinExistence type="predicted"/>
<feature type="transmembrane region" description="Helical" evidence="2">
    <location>
        <begin position="16"/>
        <end position="38"/>
    </location>
</feature>
<keyword evidence="2" id="KW-0812">Transmembrane</keyword>
<gene>
    <name evidence="3" type="ORF">DLP05_033</name>
</gene>
<feature type="compositionally biased region" description="Polar residues" evidence="1">
    <location>
        <begin position="111"/>
        <end position="123"/>
    </location>
</feature>
<dbReference type="EMBL" id="MG189906">
    <property type="protein sequence ID" value="ATS92352.1"/>
    <property type="molecule type" value="Genomic_DNA"/>
</dbReference>
<protein>
    <recommendedName>
        <fullName evidence="5">Holin</fullName>
    </recommendedName>
</protein>
<dbReference type="Proteomes" id="UP000241675">
    <property type="component" value="Segment"/>
</dbReference>
<keyword evidence="2" id="KW-1133">Transmembrane helix</keyword>
<evidence type="ECO:0008006" key="5">
    <source>
        <dbReference type="Google" id="ProtNLM"/>
    </source>
</evidence>
<evidence type="ECO:0000313" key="4">
    <source>
        <dbReference type="Proteomes" id="UP000241675"/>
    </source>
</evidence>
<feature type="compositionally biased region" description="Basic and acidic residues" evidence="1">
    <location>
        <begin position="124"/>
        <end position="134"/>
    </location>
</feature>
<name>A0A2D2W2H9_9CAUD</name>
<evidence type="ECO:0000256" key="1">
    <source>
        <dbReference type="SAM" id="MobiDB-lite"/>
    </source>
</evidence>
<reference evidence="3 4" key="2">
    <citation type="submission" date="2017-11" db="EMBL/GenBank/DDBJ databases">
        <title>Lysogenic conversion of Stenotrophomonas maltophilia by temperate phage DLP4.</title>
        <authorList>
            <person name="Dennis J."/>
            <person name="Stothard P."/>
        </authorList>
    </citation>
    <scope>NUCLEOTIDE SEQUENCE [LARGE SCALE GENOMIC DNA]</scope>
</reference>
<accession>A0A2D2W2H9</accession>
<organism evidence="3 4">
    <name type="scientific">Stenotrophomonas phage vB_SmaS_DLP_5</name>
    <dbReference type="NCBI Taxonomy" id="2044561"/>
    <lineage>
        <taxon>Viruses</taxon>
        <taxon>Duplodnaviria</taxon>
        <taxon>Heunggongvirae</taxon>
        <taxon>Uroviricota</taxon>
        <taxon>Caudoviricetes</taxon>
        <taxon>Delepquintavirus</taxon>
        <taxon>Delepquintavirus DLP5</taxon>
    </lineage>
</organism>
<keyword evidence="4" id="KW-1185">Reference proteome</keyword>
<evidence type="ECO:0000313" key="3">
    <source>
        <dbReference type="EMBL" id="ATS92352.1"/>
    </source>
</evidence>
<reference evidence="4" key="1">
    <citation type="submission" date="2017-10" db="EMBL/GenBank/DDBJ databases">
        <authorList>
            <person name="Peters D.L."/>
        </authorList>
    </citation>
    <scope>NUCLEOTIDE SEQUENCE [LARGE SCALE GENOMIC DNA]</scope>
</reference>
<sequence length="134" mass="14522">MAIWNPKRENENLENFGIFVGVMLTLLTGFMTIAPFFLTVPEQSQRLIDQQQTMLQTVFIALTSFLWGTSVGKRQDANTISKLADTAQITATTAQTVASPASVTLGPGQSADLQVNEDGSTVIQKDDGNQKVSD</sequence>
<keyword evidence="2" id="KW-0472">Membrane</keyword>